<gene>
    <name evidence="1" type="ORF">P26059B_0044</name>
</gene>
<organism evidence="1 2">
    <name type="scientific">Curvibacter phage P26059B</name>
    <dbReference type="NCBI Taxonomy" id="1983784"/>
    <lineage>
        <taxon>Viruses</taxon>
        <taxon>Duplodnaviria</taxon>
        <taxon>Heunggongvirae</taxon>
        <taxon>Uroviricota</taxon>
        <taxon>Caudoviricetes</taxon>
        <taxon>Autographivirales</taxon>
        <taxon>Autonotataviridae</taxon>
        <taxon>Kalppathivirus</taxon>
        <taxon>Kalppathivirus P26059B</taxon>
    </lineage>
</organism>
<sequence length="452" mass="47973">MNYSSNQVGLTQATVYEISAADLAGANSGQRPDLLAKTQAIYRTPDQKLYAANAARSQLVAASLPVISSGTDSLSVGGRLYTLRKKKIAVAILGQSNERGQVLNADAATNPLAFGSLVNPGFTGSIDGVTSLQSTTTGVYGTPWYAFYDAMLAHGYEAQIFNGAIGSMSMISHAAGQVLSSRANTTAYFERRTSSDREDFGYAGDLLVQSGKLFVCTTGRKRFASTRAMYRADLPTVNVPKFDYIGSIGSQASAASDPGTWASTTLGSTVTDGTVVWTDINDSSPLAAGQILNENQVGFGFDPLGILERIHVNMQRMQDVESRHIIISNGQSDTSQTSGNYQSALQNVARFFLRRGYYVWIGLSCYTPTTTTANYDTLTTGVNAAIAACQSDAIWGSRCFAGANNYTLMGSTGNMGSGGAYLQGDNLHLSGAGAIVFGTNWADRFKSVLPQL</sequence>
<dbReference type="EMBL" id="KY981272">
    <property type="protein sequence ID" value="ASJ79320.1"/>
    <property type="molecule type" value="Genomic_DNA"/>
</dbReference>
<accession>A0A384UXX9</accession>
<evidence type="ECO:0000313" key="1">
    <source>
        <dbReference type="EMBL" id="ASJ79320.1"/>
    </source>
</evidence>
<proteinExistence type="predicted"/>
<name>A0A384UXX9_9CAUD</name>
<reference evidence="1 2" key="1">
    <citation type="journal article" date="2018" name="Sci. Rep.">
        <title>Genomic and ecological study of two distinctive freshwater bacteriophages infecting a Comamonadaceae bacterium.</title>
        <authorList>
            <person name="Moon K."/>
            <person name="Kang I."/>
            <person name="Kim S."/>
            <person name="Kim S.J."/>
            <person name="Cho J.C."/>
        </authorList>
    </citation>
    <scope>NUCLEOTIDE SEQUENCE [LARGE SCALE GENOMIC DNA]</scope>
</reference>
<dbReference type="Proteomes" id="UP000261817">
    <property type="component" value="Segment"/>
</dbReference>
<keyword evidence="2" id="KW-1185">Reference proteome</keyword>
<protein>
    <submittedName>
        <fullName evidence="1">Uncharacterized protein</fullName>
    </submittedName>
</protein>
<evidence type="ECO:0000313" key="2">
    <source>
        <dbReference type="Proteomes" id="UP000261817"/>
    </source>
</evidence>